<feature type="region of interest" description="Disordered" evidence="16">
    <location>
        <begin position="1"/>
        <end position="25"/>
    </location>
</feature>
<dbReference type="GO" id="GO:0003684">
    <property type="term" value="F:damaged DNA binding"/>
    <property type="evidence" value="ECO:0007669"/>
    <property type="project" value="InterPro"/>
</dbReference>
<organism evidence="18 19">
    <name type="scientific">Penaeus vannamei</name>
    <name type="common">Whiteleg shrimp</name>
    <name type="synonym">Litopenaeus vannamei</name>
    <dbReference type="NCBI Taxonomy" id="6689"/>
    <lineage>
        <taxon>Eukaryota</taxon>
        <taxon>Metazoa</taxon>
        <taxon>Ecdysozoa</taxon>
        <taxon>Arthropoda</taxon>
        <taxon>Crustacea</taxon>
        <taxon>Multicrustacea</taxon>
        <taxon>Malacostraca</taxon>
        <taxon>Eumalacostraca</taxon>
        <taxon>Eucarida</taxon>
        <taxon>Decapoda</taxon>
        <taxon>Dendrobranchiata</taxon>
        <taxon>Penaeoidea</taxon>
        <taxon>Penaeidae</taxon>
        <taxon>Penaeus</taxon>
    </lineage>
</organism>
<dbReference type="GO" id="GO:0005524">
    <property type="term" value="F:ATP binding"/>
    <property type="evidence" value="ECO:0007669"/>
    <property type="project" value="UniProtKB-KW"/>
</dbReference>
<dbReference type="InterPro" id="IPR006165">
    <property type="entry name" value="Ku70"/>
</dbReference>
<evidence type="ECO:0000313" key="19">
    <source>
        <dbReference type="Proteomes" id="UP000283509"/>
    </source>
</evidence>
<dbReference type="SMART" id="SM00559">
    <property type="entry name" value="Ku78"/>
    <property type="match status" value="1"/>
</dbReference>
<dbReference type="InterPro" id="IPR036361">
    <property type="entry name" value="SAP_dom_sf"/>
</dbReference>
<dbReference type="AlphaFoldDB" id="A0A3R7R0D2"/>
<dbReference type="InterPro" id="IPR003034">
    <property type="entry name" value="SAP_dom"/>
</dbReference>
<dbReference type="SUPFAM" id="SSF100939">
    <property type="entry name" value="SPOC domain-like"/>
    <property type="match status" value="1"/>
</dbReference>
<feature type="compositionally biased region" description="Acidic residues" evidence="16">
    <location>
        <begin position="8"/>
        <end position="20"/>
    </location>
</feature>
<keyword evidence="13" id="KW-0539">Nucleus</keyword>
<proteinExistence type="inferred from homology"/>
<dbReference type="EC" id="3.6.4.12" evidence="3"/>
<evidence type="ECO:0000256" key="16">
    <source>
        <dbReference type="SAM" id="MobiDB-lite"/>
    </source>
</evidence>
<accession>A0A3R7R0D2</accession>
<sequence>MSEWRFDLDDDQEEDGDEQGEGSWTFGGRAASIFLIDASKEMCETSGDDGEDEESSFKKAIRCAHATMMRKIISSDQDLSAVVLYNTKESKNNIDVPSIYILQELERPGAEKILQLEELIEMSDSKFEREYGHSNDTNIHEALWVCQSIFNKCKSKLAGQSIMLFTCQDDPHSGNNQKQKQARQKGKDLNEAGISLELLHMGTSFDVNKFYKDLIIPDDGEDEESQEKETLADPASRFEELMDRVKRLEHKQRTTGRVTFTLAPGVEMALGVYTTVRKMNKPYKETGELLMPSDYVKYQVYGGKKIKFSLDELRSMNQVYEQGIELLGFKSIESIKPYYHIKPANFLYPDEKSVQGSNKVFAALLDRCLARKVAPIVRMVARRGSSVSWAALIPQKEELDEKNCQISPPGFYACHLPFADDFRNIEIEDVTRASVDQVDAAKDVVKKLHFKYSPENFDNPDIQTHWRNIEALALNRSNLEELVDYTVPDGERIRKKAGSLIESFREMVYPPSYDPNAAPKKRPAASGTSSAPKRAKPDPASVDVEQMAKAGKADKLTVDVLKSWLQDRGIKVTGKKKAQLVQDVVDEVGS</sequence>
<dbReference type="NCBIfam" id="TIGR00578">
    <property type="entry name" value="ku70"/>
    <property type="match status" value="2"/>
</dbReference>
<keyword evidence="9" id="KW-0067">ATP-binding</keyword>
<evidence type="ECO:0000256" key="1">
    <source>
        <dbReference type="ARBA" id="ARBA00004123"/>
    </source>
</evidence>
<keyword evidence="11" id="KW-0233">DNA recombination</keyword>
<keyword evidence="19" id="KW-1185">Reference proteome</keyword>
<dbReference type="PANTHER" id="PTHR12604:SF2">
    <property type="entry name" value="X-RAY REPAIR CROSS-COMPLEMENTING PROTEIN 6"/>
    <property type="match status" value="1"/>
</dbReference>
<evidence type="ECO:0000256" key="12">
    <source>
        <dbReference type="ARBA" id="ARBA00023204"/>
    </source>
</evidence>
<comment type="subcellular location">
    <subcellularLocation>
        <location evidence="1">Nucleus</location>
    </subcellularLocation>
</comment>
<keyword evidence="5" id="KW-0547">Nucleotide-binding</keyword>
<dbReference type="InterPro" id="IPR005161">
    <property type="entry name" value="Ku_N"/>
</dbReference>
<evidence type="ECO:0000256" key="15">
    <source>
        <dbReference type="ARBA" id="ARBA00065167"/>
    </source>
</evidence>
<dbReference type="GO" id="GO:0003678">
    <property type="term" value="F:DNA helicase activity"/>
    <property type="evidence" value="ECO:0007669"/>
    <property type="project" value="UniProtKB-EC"/>
</dbReference>
<dbReference type="PANTHER" id="PTHR12604">
    <property type="entry name" value="KU AUTOANTIGEN DNA HELICASE"/>
    <property type="match status" value="1"/>
</dbReference>
<comment type="similarity">
    <text evidence="2">Belongs to the ku70 family.</text>
</comment>
<evidence type="ECO:0000256" key="3">
    <source>
        <dbReference type="ARBA" id="ARBA00012551"/>
    </source>
</evidence>
<dbReference type="GO" id="GO:0016787">
    <property type="term" value="F:hydrolase activity"/>
    <property type="evidence" value="ECO:0007669"/>
    <property type="project" value="UniProtKB-KW"/>
</dbReference>
<dbReference type="FunFam" id="2.40.290.10:FF:000001">
    <property type="entry name" value="X-ray repair cross complementing 6"/>
    <property type="match status" value="1"/>
</dbReference>
<keyword evidence="6" id="KW-0227">DNA damage</keyword>
<dbReference type="GO" id="GO:0042162">
    <property type="term" value="F:telomeric DNA binding"/>
    <property type="evidence" value="ECO:0007669"/>
    <property type="project" value="InterPro"/>
</dbReference>
<feature type="region of interest" description="Disordered" evidence="16">
    <location>
        <begin position="512"/>
        <end position="549"/>
    </location>
</feature>
<dbReference type="SUPFAM" id="SSF53300">
    <property type="entry name" value="vWA-like"/>
    <property type="match status" value="1"/>
</dbReference>
<dbReference type="CDD" id="cd01458">
    <property type="entry name" value="vWA_ku"/>
    <property type="match status" value="1"/>
</dbReference>
<evidence type="ECO:0000256" key="8">
    <source>
        <dbReference type="ARBA" id="ARBA00022806"/>
    </source>
</evidence>
<dbReference type="GO" id="GO:0003690">
    <property type="term" value="F:double-stranded DNA binding"/>
    <property type="evidence" value="ECO:0007669"/>
    <property type="project" value="TreeGrafter"/>
</dbReference>
<dbReference type="Gene3D" id="3.40.50.410">
    <property type="entry name" value="von Willebrand factor, type A domain"/>
    <property type="match status" value="1"/>
</dbReference>
<evidence type="ECO:0000256" key="11">
    <source>
        <dbReference type="ARBA" id="ARBA00023172"/>
    </source>
</evidence>
<feature type="domain" description="Ku" evidence="17">
    <location>
        <begin position="287"/>
        <end position="432"/>
    </location>
</feature>
<dbReference type="Pfam" id="PF02735">
    <property type="entry name" value="Ku"/>
    <property type="match status" value="1"/>
</dbReference>
<dbReference type="GO" id="GO:0043564">
    <property type="term" value="C:Ku70:Ku80 complex"/>
    <property type="evidence" value="ECO:0007669"/>
    <property type="project" value="InterPro"/>
</dbReference>
<dbReference type="PIRSF" id="PIRSF003033">
    <property type="entry name" value="Ku70"/>
    <property type="match status" value="1"/>
</dbReference>
<evidence type="ECO:0000256" key="6">
    <source>
        <dbReference type="ARBA" id="ARBA00022763"/>
    </source>
</evidence>
<evidence type="ECO:0000256" key="10">
    <source>
        <dbReference type="ARBA" id="ARBA00023125"/>
    </source>
</evidence>
<dbReference type="Pfam" id="PF03731">
    <property type="entry name" value="Ku_N"/>
    <property type="match status" value="1"/>
</dbReference>
<dbReference type="InterPro" id="IPR047087">
    <property type="entry name" value="KU70_core_dom"/>
</dbReference>
<evidence type="ECO:0000256" key="13">
    <source>
        <dbReference type="ARBA" id="ARBA00023242"/>
    </source>
</evidence>
<dbReference type="InterPro" id="IPR005160">
    <property type="entry name" value="Ku_C"/>
</dbReference>
<dbReference type="Proteomes" id="UP000283509">
    <property type="component" value="Unassembled WGS sequence"/>
</dbReference>
<dbReference type="Pfam" id="PF03730">
    <property type="entry name" value="Ku_C"/>
    <property type="match status" value="1"/>
</dbReference>
<comment type="catalytic activity">
    <reaction evidence="14">
        <text>ATP + H2O = ADP + phosphate + H(+)</text>
        <dbReference type="Rhea" id="RHEA:13065"/>
        <dbReference type="ChEBI" id="CHEBI:15377"/>
        <dbReference type="ChEBI" id="CHEBI:15378"/>
        <dbReference type="ChEBI" id="CHEBI:30616"/>
        <dbReference type="ChEBI" id="CHEBI:43474"/>
        <dbReference type="ChEBI" id="CHEBI:456216"/>
        <dbReference type="EC" id="3.6.4.12"/>
    </reaction>
</comment>
<dbReference type="STRING" id="6689.A0A3R7R0D2"/>
<comment type="caution">
    <text evidence="18">The sequence shown here is derived from an EMBL/GenBank/DDBJ whole genome shotgun (WGS) entry which is preliminary data.</text>
</comment>
<evidence type="ECO:0000256" key="7">
    <source>
        <dbReference type="ARBA" id="ARBA00022801"/>
    </source>
</evidence>
<dbReference type="OrthoDB" id="3249161at2759"/>
<dbReference type="InterPro" id="IPR016194">
    <property type="entry name" value="SPOC-like_C_dom_sf"/>
</dbReference>
<evidence type="ECO:0000256" key="14">
    <source>
        <dbReference type="ARBA" id="ARBA00047995"/>
    </source>
</evidence>
<evidence type="ECO:0000256" key="4">
    <source>
        <dbReference type="ARBA" id="ARBA00014630"/>
    </source>
</evidence>
<evidence type="ECO:0000256" key="9">
    <source>
        <dbReference type="ARBA" id="ARBA00022840"/>
    </source>
</evidence>
<dbReference type="GO" id="GO:0006310">
    <property type="term" value="P:DNA recombination"/>
    <property type="evidence" value="ECO:0007669"/>
    <property type="project" value="UniProtKB-KW"/>
</dbReference>
<dbReference type="GO" id="GO:0006303">
    <property type="term" value="P:double-strand break repair via nonhomologous end joining"/>
    <property type="evidence" value="ECO:0007669"/>
    <property type="project" value="InterPro"/>
</dbReference>
<comment type="subunit">
    <text evidence="15">Heterodimer of a 70 kDa and a 80 kDa subunit.</text>
</comment>
<evidence type="ECO:0000256" key="5">
    <source>
        <dbReference type="ARBA" id="ARBA00022741"/>
    </source>
</evidence>
<dbReference type="InterPro" id="IPR036465">
    <property type="entry name" value="vWFA_dom_sf"/>
</dbReference>
<dbReference type="FunFam" id="3.40.50.410:FF:000080">
    <property type="entry name" value="X-ray repair-complementing defective repair in Chinese hamster cells 6"/>
    <property type="match status" value="1"/>
</dbReference>
<evidence type="ECO:0000256" key="2">
    <source>
        <dbReference type="ARBA" id="ARBA00005240"/>
    </source>
</evidence>
<keyword evidence="12" id="KW-0234">DNA repair</keyword>
<dbReference type="InterPro" id="IPR006164">
    <property type="entry name" value="DNA_bd_Ku70/Ku80"/>
</dbReference>
<dbReference type="Gene3D" id="1.10.1600.10">
    <property type="match status" value="1"/>
</dbReference>
<evidence type="ECO:0000313" key="18">
    <source>
        <dbReference type="EMBL" id="ROT85790.1"/>
    </source>
</evidence>
<dbReference type="Gene3D" id="1.10.720.30">
    <property type="entry name" value="SAP domain"/>
    <property type="match status" value="1"/>
</dbReference>
<dbReference type="SUPFAM" id="SSF68906">
    <property type="entry name" value="SAP domain"/>
    <property type="match status" value="1"/>
</dbReference>
<keyword evidence="7" id="KW-0378">Hydrolase</keyword>
<dbReference type="Gene3D" id="2.40.290.10">
    <property type="match status" value="1"/>
</dbReference>
<keyword evidence="10" id="KW-0238">DNA-binding</keyword>
<reference evidence="18 19" key="2">
    <citation type="submission" date="2019-01" db="EMBL/GenBank/DDBJ databases">
        <title>The decoding of complex shrimp genome reveals the adaptation for benthos swimmer, frequently molting mechanism and breeding impact on genome.</title>
        <authorList>
            <person name="Sun Y."/>
            <person name="Gao Y."/>
            <person name="Yu Y."/>
        </authorList>
    </citation>
    <scope>NUCLEOTIDE SEQUENCE [LARGE SCALE GENOMIC DNA]</scope>
    <source>
        <tissue evidence="18">Muscle</tissue>
    </source>
</reference>
<reference evidence="18 19" key="1">
    <citation type="submission" date="2018-04" db="EMBL/GenBank/DDBJ databases">
        <authorList>
            <person name="Zhang X."/>
            <person name="Yuan J."/>
            <person name="Li F."/>
            <person name="Xiang J."/>
        </authorList>
    </citation>
    <scope>NUCLEOTIDE SEQUENCE [LARGE SCALE GENOMIC DNA]</scope>
    <source>
        <tissue evidence="18">Muscle</tissue>
    </source>
</reference>
<name>A0A3R7R0D2_PENVA</name>
<gene>
    <name evidence="18" type="ORF">C7M84_006712</name>
</gene>
<keyword evidence="8" id="KW-0347">Helicase</keyword>
<dbReference type="GO" id="GO:0000723">
    <property type="term" value="P:telomere maintenance"/>
    <property type="evidence" value="ECO:0007669"/>
    <property type="project" value="InterPro"/>
</dbReference>
<dbReference type="EMBL" id="QCYY01000185">
    <property type="protein sequence ID" value="ROT85790.1"/>
    <property type="molecule type" value="Genomic_DNA"/>
</dbReference>
<evidence type="ECO:0000259" key="17">
    <source>
        <dbReference type="SMART" id="SM00559"/>
    </source>
</evidence>
<dbReference type="CDD" id="cd00788">
    <property type="entry name" value="KU70"/>
    <property type="match status" value="1"/>
</dbReference>
<dbReference type="Pfam" id="PF02037">
    <property type="entry name" value="SAP"/>
    <property type="match status" value="1"/>
</dbReference>
<protein>
    <recommendedName>
        <fullName evidence="4">ATP-dependent DNA helicase 2 subunit 1</fullName>
        <ecNumber evidence="3">3.6.4.12</ecNumber>
    </recommendedName>
</protein>